<sequence>MRKKGATRNGAPKDRKGDQNDEMISARRGGGKRKRGTNKETQKDDNVKKKKSRVTKPQQEEETEYFEEKRNLEDLWKAAFPVGTDALWGLNWDFKHLEEALEEGGFLHGKKVYVLGFAEPQHCLDKDQEYFFVSVPTVVVIESTAEPSKELAIKSLQSASEEGAITMRTGWVPYIPLEERDRQVEKTISRIFTLFCNNRRAALRDKKEEREYCLPYFSDSEEDDPEECSTEVYIMFPSDPPVTCLFDWEFDDLEEFADAMIKVEGLSPEVKDEFKELVKDRVRVGKKAHQQARDRRAIEKMRRVTTRQASENMKLYKFYPKNSEDLDTNMIKSPFIDRFYGNAHQVF</sequence>
<evidence type="ECO:0000256" key="1">
    <source>
        <dbReference type="SAM" id="MobiDB-lite"/>
    </source>
</evidence>
<dbReference type="GeneID" id="108835898"/>
<dbReference type="AlphaFoldDB" id="A0A6J0LXS0"/>
<evidence type="ECO:0000313" key="2">
    <source>
        <dbReference type="Proteomes" id="UP000504610"/>
    </source>
</evidence>
<dbReference type="Proteomes" id="UP000504610">
    <property type="component" value="Chromosome 9"/>
</dbReference>
<dbReference type="KEGG" id="rsz:108835898"/>
<dbReference type="RefSeq" id="XP_018464619.2">
    <property type="nucleotide sequence ID" value="XM_018609117.2"/>
</dbReference>
<dbReference type="InterPro" id="IPR039313">
    <property type="entry name" value="HIT4"/>
</dbReference>
<accession>A0A6J0LXS0</accession>
<reference evidence="2" key="1">
    <citation type="journal article" date="2019" name="Database">
        <title>The radish genome database (RadishGD): an integrated information resource for radish genomics.</title>
        <authorList>
            <person name="Yu H.J."/>
            <person name="Baek S."/>
            <person name="Lee Y.J."/>
            <person name="Cho A."/>
            <person name="Mun J.H."/>
        </authorList>
    </citation>
    <scope>NUCLEOTIDE SEQUENCE [LARGE SCALE GENOMIC DNA]</scope>
    <source>
        <strain evidence="2">cv. WK10039</strain>
    </source>
</reference>
<proteinExistence type="predicted"/>
<feature type="region of interest" description="Disordered" evidence="1">
    <location>
        <begin position="1"/>
        <end position="67"/>
    </location>
</feature>
<dbReference type="GO" id="GO:1900034">
    <property type="term" value="P:regulation of cellular response to heat"/>
    <property type="evidence" value="ECO:0007669"/>
    <property type="project" value="InterPro"/>
</dbReference>
<reference evidence="3" key="2">
    <citation type="submission" date="2025-08" db="UniProtKB">
        <authorList>
            <consortium name="RefSeq"/>
        </authorList>
    </citation>
    <scope>IDENTIFICATION</scope>
    <source>
        <tissue evidence="3">Leaf</tissue>
    </source>
</reference>
<gene>
    <name evidence="3" type="primary">LOC108835898</name>
</gene>
<dbReference type="PANTHER" id="PTHR33704">
    <property type="entry name" value="PROTEIN HEAT INTOLERANT 4-RELATED"/>
    <property type="match status" value="1"/>
</dbReference>
<evidence type="ECO:0000313" key="3">
    <source>
        <dbReference type="RefSeq" id="XP_018464619.2"/>
    </source>
</evidence>
<accession>A0A6J0L3L8</accession>
<keyword evidence="2" id="KW-1185">Reference proteome</keyword>
<dbReference type="Gene3D" id="6.10.250.2770">
    <property type="match status" value="1"/>
</dbReference>
<protein>
    <submittedName>
        <fullName evidence="3">Protein HEAT INTOLERANT 4-like</fullName>
    </submittedName>
</protein>
<organism evidence="2 3">
    <name type="scientific">Raphanus sativus</name>
    <name type="common">Radish</name>
    <name type="synonym">Raphanus raphanistrum var. sativus</name>
    <dbReference type="NCBI Taxonomy" id="3726"/>
    <lineage>
        <taxon>Eukaryota</taxon>
        <taxon>Viridiplantae</taxon>
        <taxon>Streptophyta</taxon>
        <taxon>Embryophyta</taxon>
        <taxon>Tracheophyta</taxon>
        <taxon>Spermatophyta</taxon>
        <taxon>Magnoliopsida</taxon>
        <taxon>eudicotyledons</taxon>
        <taxon>Gunneridae</taxon>
        <taxon>Pentapetalae</taxon>
        <taxon>rosids</taxon>
        <taxon>malvids</taxon>
        <taxon>Brassicales</taxon>
        <taxon>Brassicaceae</taxon>
        <taxon>Brassiceae</taxon>
        <taxon>Raphanus</taxon>
    </lineage>
</organism>
<name>A0A6J0LXS0_RAPSA</name>
<dbReference type="OrthoDB" id="1088718at2759"/>
<dbReference type="PANTHER" id="PTHR33704:SF1">
    <property type="entry name" value="PROTEIN HEAT INTOLERANT 4-RELATED"/>
    <property type="match status" value="1"/>
</dbReference>
<feature type="compositionally biased region" description="Basic and acidic residues" evidence="1">
    <location>
        <begin position="37"/>
        <end position="47"/>
    </location>
</feature>